<dbReference type="NCBIfam" id="TIGR01265">
    <property type="entry name" value="tyr_nico_aTase"/>
    <property type="match status" value="1"/>
</dbReference>
<dbReference type="UniPathway" id="UPA00139">
    <property type="reaction ID" value="UER00338"/>
</dbReference>
<dbReference type="Pfam" id="PF00155">
    <property type="entry name" value="Aminotran_1_2"/>
    <property type="match status" value="1"/>
</dbReference>
<evidence type="ECO:0000313" key="12">
    <source>
        <dbReference type="EMBL" id="CAF3777169.1"/>
    </source>
</evidence>
<evidence type="ECO:0000259" key="8">
    <source>
        <dbReference type="Pfam" id="PF00155"/>
    </source>
</evidence>
<dbReference type="Proteomes" id="UP000677228">
    <property type="component" value="Unassembled WGS sequence"/>
</dbReference>
<keyword evidence="13" id="KW-1185">Reference proteome</keyword>
<dbReference type="Proteomes" id="UP000681722">
    <property type="component" value="Unassembled WGS sequence"/>
</dbReference>
<dbReference type="PANTHER" id="PTHR45744:SF2">
    <property type="entry name" value="TYROSINE AMINOTRANSFERASE"/>
    <property type="match status" value="1"/>
</dbReference>
<evidence type="ECO:0000256" key="4">
    <source>
        <dbReference type="ARBA" id="ARBA00022679"/>
    </source>
</evidence>
<evidence type="ECO:0000256" key="1">
    <source>
        <dbReference type="ARBA" id="ARBA00001933"/>
    </source>
</evidence>
<feature type="domain" description="Aminotransferase class I/classII large" evidence="8">
    <location>
        <begin position="115"/>
        <end position="363"/>
    </location>
</feature>
<dbReference type="InterPro" id="IPR005958">
    <property type="entry name" value="TyrNic_aminoTrfase"/>
</dbReference>
<evidence type="ECO:0000313" key="10">
    <source>
        <dbReference type="EMBL" id="CAF1005855.1"/>
    </source>
</evidence>
<dbReference type="PIRSF" id="PIRSF000517">
    <property type="entry name" value="Tyr_transaminase"/>
    <property type="match status" value="1"/>
</dbReference>
<dbReference type="EMBL" id="CAJNOK010003518">
    <property type="protein sequence ID" value="CAF0904343.1"/>
    <property type="molecule type" value="Genomic_DNA"/>
</dbReference>
<evidence type="ECO:0000256" key="6">
    <source>
        <dbReference type="PIRNR" id="PIRNR000517"/>
    </source>
</evidence>
<comment type="pathway">
    <text evidence="6">Amino-acid degradation; L-phenylalanine degradation; acetoacetate and fumarate from L-phenylalanine: step 2/6.</text>
</comment>
<proteinExistence type="inferred from homology"/>
<evidence type="ECO:0000256" key="3">
    <source>
        <dbReference type="ARBA" id="ARBA00022576"/>
    </source>
</evidence>
<evidence type="ECO:0000256" key="2">
    <source>
        <dbReference type="ARBA" id="ARBA00007441"/>
    </source>
</evidence>
<evidence type="ECO:0000256" key="7">
    <source>
        <dbReference type="PIRSR" id="PIRSR000517-1"/>
    </source>
</evidence>
<evidence type="ECO:0000313" key="13">
    <source>
        <dbReference type="Proteomes" id="UP000663829"/>
    </source>
</evidence>
<dbReference type="Proteomes" id="UP000663829">
    <property type="component" value="Unassembled WGS sequence"/>
</dbReference>
<evidence type="ECO:0000313" key="11">
    <source>
        <dbReference type="EMBL" id="CAF3684499.1"/>
    </source>
</evidence>
<dbReference type="EC" id="2.6.1.5" evidence="6"/>
<gene>
    <name evidence="10" type="ORF">GPM918_LOCUS14005</name>
    <name evidence="9" type="ORF">OVA965_LOCUS9790</name>
    <name evidence="12" type="ORF">SRO942_LOCUS14005</name>
    <name evidence="11" type="ORF">TMI583_LOCUS9786</name>
</gene>
<dbReference type="EMBL" id="CAJOBC010003308">
    <property type="protein sequence ID" value="CAF3777169.1"/>
    <property type="molecule type" value="Genomic_DNA"/>
</dbReference>
<comment type="similarity">
    <text evidence="2 6">Belongs to the class-I pyridoxal-phosphate-dependent aminotransferase family.</text>
</comment>
<dbReference type="GO" id="GO:0030170">
    <property type="term" value="F:pyridoxal phosphate binding"/>
    <property type="evidence" value="ECO:0007669"/>
    <property type="project" value="InterPro"/>
</dbReference>
<dbReference type="GO" id="GO:0006559">
    <property type="term" value="P:L-phenylalanine catabolic process"/>
    <property type="evidence" value="ECO:0007669"/>
    <property type="project" value="UniProtKB-UniRule"/>
</dbReference>
<feature type="modified residue" description="N6-(pyridoxal phosphate)lysine" evidence="7">
    <location>
        <position position="209"/>
    </location>
</feature>
<dbReference type="Proteomes" id="UP000682733">
    <property type="component" value="Unassembled WGS sequence"/>
</dbReference>
<protein>
    <recommendedName>
        <fullName evidence="6">Tyrosine aminotransferase</fullName>
        <shortName evidence="6">TAT</shortName>
        <ecNumber evidence="6">2.6.1.5</ecNumber>
    </recommendedName>
</protein>
<evidence type="ECO:0000256" key="5">
    <source>
        <dbReference type="ARBA" id="ARBA00022898"/>
    </source>
</evidence>
<dbReference type="CDD" id="cd00609">
    <property type="entry name" value="AAT_like"/>
    <property type="match status" value="1"/>
</dbReference>
<dbReference type="SUPFAM" id="SSF53383">
    <property type="entry name" value="PLP-dependent transferases"/>
    <property type="match status" value="1"/>
</dbReference>
<accession>A0A814H511</accession>
<organism evidence="10 13">
    <name type="scientific">Didymodactylos carnosus</name>
    <dbReference type="NCBI Taxonomy" id="1234261"/>
    <lineage>
        <taxon>Eukaryota</taxon>
        <taxon>Metazoa</taxon>
        <taxon>Spiralia</taxon>
        <taxon>Gnathifera</taxon>
        <taxon>Rotifera</taxon>
        <taxon>Eurotatoria</taxon>
        <taxon>Bdelloidea</taxon>
        <taxon>Philodinida</taxon>
        <taxon>Philodinidae</taxon>
        <taxon>Didymodactylos</taxon>
    </lineage>
</organism>
<dbReference type="InterPro" id="IPR015424">
    <property type="entry name" value="PyrdxlP-dep_Trfase"/>
</dbReference>
<keyword evidence="3" id="KW-0032">Aminotransferase</keyword>
<keyword evidence="4" id="KW-0808">Transferase</keyword>
<comment type="catalytic activity">
    <reaction evidence="6">
        <text>L-tyrosine + 2-oxoglutarate = 3-(4-hydroxyphenyl)pyruvate + L-glutamate</text>
        <dbReference type="Rhea" id="RHEA:15093"/>
        <dbReference type="ChEBI" id="CHEBI:16810"/>
        <dbReference type="ChEBI" id="CHEBI:29985"/>
        <dbReference type="ChEBI" id="CHEBI:36242"/>
        <dbReference type="ChEBI" id="CHEBI:58315"/>
        <dbReference type="EC" id="2.6.1.5"/>
    </reaction>
</comment>
<dbReference type="GO" id="GO:0004838">
    <property type="term" value="F:L-tyrosine-2-oxoglutarate transaminase activity"/>
    <property type="evidence" value="ECO:0007669"/>
    <property type="project" value="UniProtKB-UniRule"/>
</dbReference>
<dbReference type="EMBL" id="CAJNOQ010003308">
    <property type="protein sequence ID" value="CAF1005855.1"/>
    <property type="molecule type" value="Genomic_DNA"/>
</dbReference>
<dbReference type="EMBL" id="CAJOBA010003519">
    <property type="protein sequence ID" value="CAF3684499.1"/>
    <property type="molecule type" value="Genomic_DNA"/>
</dbReference>
<dbReference type="OrthoDB" id="7042322at2759"/>
<reference evidence="10" key="1">
    <citation type="submission" date="2021-02" db="EMBL/GenBank/DDBJ databases">
        <authorList>
            <person name="Nowell W R."/>
        </authorList>
    </citation>
    <scope>NUCLEOTIDE SEQUENCE</scope>
</reference>
<keyword evidence="5 6" id="KW-0663">Pyridoxal phosphate</keyword>
<evidence type="ECO:0000313" key="9">
    <source>
        <dbReference type="EMBL" id="CAF0904343.1"/>
    </source>
</evidence>
<dbReference type="InterPro" id="IPR015421">
    <property type="entry name" value="PyrdxlP-dep_Trfase_major"/>
</dbReference>
<dbReference type="GO" id="GO:0006572">
    <property type="term" value="P:L-tyrosine catabolic process"/>
    <property type="evidence" value="ECO:0007669"/>
    <property type="project" value="TreeGrafter"/>
</dbReference>
<dbReference type="InterPro" id="IPR004839">
    <property type="entry name" value="Aminotransferase_I/II_large"/>
</dbReference>
<dbReference type="Gene3D" id="3.90.1150.10">
    <property type="entry name" value="Aspartate Aminotransferase, domain 1"/>
    <property type="match status" value="1"/>
</dbReference>
<dbReference type="AlphaFoldDB" id="A0A814H511"/>
<dbReference type="PANTHER" id="PTHR45744">
    <property type="entry name" value="TYROSINE AMINOTRANSFERASE"/>
    <property type="match status" value="1"/>
</dbReference>
<comment type="subunit">
    <text evidence="6">Homodimer.</text>
</comment>
<name>A0A814H511_9BILA</name>
<dbReference type="Gene3D" id="3.40.640.10">
    <property type="entry name" value="Type I PLP-dependent aspartate aminotransferase-like (Major domain)"/>
    <property type="match status" value="2"/>
</dbReference>
<comment type="cofactor">
    <cofactor evidence="1 6 7">
        <name>pyridoxal 5'-phosphate</name>
        <dbReference type="ChEBI" id="CHEBI:597326"/>
    </cofactor>
</comment>
<dbReference type="InterPro" id="IPR015422">
    <property type="entry name" value="PyrdxlP-dep_Trfase_small"/>
</dbReference>
<sequence>MSSCHKDVVNGSHVKKEELPLSVYGSNAAHNTTNALRWIVDRMTLSSNSSKKMIHLSSGQCDPTRYGNLLPPPDAINAIAETLKHPSTHSYTPTFGTVAARTAVAEYLTKDGSPCKMEPDKQWEVDLKHFESVIDKRTRAVMINNPSNPCASVYTRQHLKDIISLCEKYRLPIIADEIYAQMVFPGNDFHYMSALSENVPIIHCGGISKLYCCPGWRLGWIVIHDRHNAFQKYIRPGLLSISSRIMGPSSIPQAALPSILSLKHKAYLDDMIDLVKQNADLVYDMLGSIPGLTPVMPQGAVYMMIQLDFDAFNDIGNETDFFQKLLDEQSVTCLPGTVFNAPNYIRIVTTVPTEMLEDACHRVIEFCNKHKKI</sequence>
<comment type="caution">
    <text evidence="10">The sequence shown here is derived from an EMBL/GenBank/DDBJ whole genome shotgun (WGS) entry which is preliminary data.</text>
</comment>
<comment type="function">
    <text evidence="6">Transaminase involved in tyrosine breakdown. Converts tyrosine to p-hydroxyphenylpyruvate.</text>
</comment>